<dbReference type="PANTHER" id="PTHR46796:SF13">
    <property type="entry name" value="HTH-TYPE TRANSCRIPTIONAL ACTIVATOR RHAS"/>
    <property type="match status" value="1"/>
</dbReference>
<dbReference type="CDD" id="cd06986">
    <property type="entry name" value="cupin_MmsR-like_N"/>
    <property type="match status" value="1"/>
</dbReference>
<proteinExistence type="predicted"/>
<dbReference type="Gene3D" id="2.60.120.280">
    <property type="entry name" value="Regulatory protein AraC"/>
    <property type="match status" value="1"/>
</dbReference>
<keyword evidence="2" id="KW-0805">Transcription regulation</keyword>
<keyword evidence="1" id="KW-0963">Cytoplasm</keyword>
<dbReference type="Pfam" id="PF12833">
    <property type="entry name" value="HTH_18"/>
    <property type="match status" value="1"/>
</dbReference>
<dbReference type="PROSITE" id="PS01124">
    <property type="entry name" value="HTH_ARAC_FAMILY_2"/>
    <property type="match status" value="1"/>
</dbReference>
<dbReference type="Gene3D" id="1.10.10.60">
    <property type="entry name" value="Homeodomain-like"/>
    <property type="match status" value="2"/>
</dbReference>
<keyword evidence="5" id="KW-0804">Transcription</keyword>
<evidence type="ECO:0000256" key="1">
    <source>
        <dbReference type="ARBA" id="ARBA00022490"/>
    </source>
</evidence>
<evidence type="ECO:0000313" key="8">
    <source>
        <dbReference type="Proteomes" id="UP001499851"/>
    </source>
</evidence>
<dbReference type="Pfam" id="PF02311">
    <property type="entry name" value="AraC_binding"/>
    <property type="match status" value="1"/>
</dbReference>
<dbReference type="SMART" id="SM00342">
    <property type="entry name" value="HTH_ARAC"/>
    <property type="match status" value="1"/>
</dbReference>
<dbReference type="InterPro" id="IPR050204">
    <property type="entry name" value="AraC_XylS_family_regulators"/>
</dbReference>
<evidence type="ECO:0000256" key="3">
    <source>
        <dbReference type="ARBA" id="ARBA00023125"/>
    </source>
</evidence>
<evidence type="ECO:0000256" key="5">
    <source>
        <dbReference type="ARBA" id="ARBA00023163"/>
    </source>
</evidence>
<dbReference type="SUPFAM" id="SSF51215">
    <property type="entry name" value="Regulatory protein AraC"/>
    <property type="match status" value="1"/>
</dbReference>
<dbReference type="Proteomes" id="UP001499851">
    <property type="component" value="Unassembled WGS sequence"/>
</dbReference>
<dbReference type="PRINTS" id="PR00032">
    <property type="entry name" value="HTHARAC"/>
</dbReference>
<evidence type="ECO:0000259" key="6">
    <source>
        <dbReference type="PROSITE" id="PS01124"/>
    </source>
</evidence>
<dbReference type="PROSITE" id="PS00041">
    <property type="entry name" value="HTH_ARAC_FAMILY_1"/>
    <property type="match status" value="1"/>
</dbReference>
<dbReference type="EMBL" id="BAAAQF010000001">
    <property type="protein sequence ID" value="GAA1659926.1"/>
    <property type="molecule type" value="Genomic_DNA"/>
</dbReference>
<keyword evidence="8" id="KW-1185">Reference proteome</keyword>
<reference evidence="7 8" key="1">
    <citation type="journal article" date="2019" name="Int. J. Syst. Evol. Microbiol.">
        <title>The Global Catalogue of Microorganisms (GCM) 10K type strain sequencing project: providing services to taxonomists for standard genome sequencing and annotation.</title>
        <authorList>
            <consortium name="The Broad Institute Genomics Platform"/>
            <consortium name="The Broad Institute Genome Sequencing Center for Infectious Disease"/>
            <person name="Wu L."/>
            <person name="Ma J."/>
        </authorList>
    </citation>
    <scope>NUCLEOTIDE SEQUENCE [LARGE SCALE GENOMIC DNA]</scope>
    <source>
        <strain evidence="7 8">JCM 16001</strain>
    </source>
</reference>
<dbReference type="InterPro" id="IPR020449">
    <property type="entry name" value="Tscrpt_reg_AraC-type_HTH"/>
</dbReference>
<dbReference type="PANTHER" id="PTHR46796">
    <property type="entry name" value="HTH-TYPE TRANSCRIPTIONAL ACTIVATOR RHAS-RELATED"/>
    <property type="match status" value="1"/>
</dbReference>
<evidence type="ECO:0000256" key="4">
    <source>
        <dbReference type="ARBA" id="ARBA00023159"/>
    </source>
</evidence>
<keyword evidence="3" id="KW-0238">DNA-binding</keyword>
<feature type="domain" description="HTH araC/xylS-type" evidence="6">
    <location>
        <begin position="210"/>
        <end position="308"/>
    </location>
</feature>
<evidence type="ECO:0000256" key="2">
    <source>
        <dbReference type="ARBA" id="ARBA00023015"/>
    </source>
</evidence>
<dbReference type="InterPro" id="IPR018062">
    <property type="entry name" value="HTH_AraC-typ_CS"/>
</dbReference>
<comment type="caution">
    <text evidence="7">The sequence shown here is derived from an EMBL/GenBank/DDBJ whole genome shotgun (WGS) entry which is preliminary data.</text>
</comment>
<dbReference type="SUPFAM" id="SSF46689">
    <property type="entry name" value="Homeodomain-like"/>
    <property type="match status" value="2"/>
</dbReference>
<name>A0ABN2FV50_9ACTN</name>
<keyword evidence="4" id="KW-0010">Activator</keyword>
<organism evidence="7 8">
    <name type="scientific">Glycomyces endophyticus</name>
    <dbReference type="NCBI Taxonomy" id="480996"/>
    <lineage>
        <taxon>Bacteria</taxon>
        <taxon>Bacillati</taxon>
        <taxon>Actinomycetota</taxon>
        <taxon>Actinomycetes</taxon>
        <taxon>Glycomycetales</taxon>
        <taxon>Glycomycetaceae</taxon>
        <taxon>Glycomyces</taxon>
    </lineage>
</organism>
<dbReference type="InterPro" id="IPR018060">
    <property type="entry name" value="HTH_AraC"/>
</dbReference>
<protein>
    <submittedName>
        <fullName evidence="7">AraC family transcriptional regulator</fullName>
    </submittedName>
</protein>
<dbReference type="InterPro" id="IPR009057">
    <property type="entry name" value="Homeodomain-like_sf"/>
</dbReference>
<dbReference type="InterPro" id="IPR003313">
    <property type="entry name" value="AraC-bd"/>
</dbReference>
<evidence type="ECO:0000313" key="7">
    <source>
        <dbReference type="EMBL" id="GAA1659926.1"/>
    </source>
</evidence>
<dbReference type="InterPro" id="IPR037923">
    <property type="entry name" value="HTH-like"/>
</dbReference>
<accession>A0ABN2FV50</accession>
<sequence length="312" mass="33789">MTWLSMVVSLVDMDEPTIVTDDDGIREGFAGQRMLVVPRPTADKALRHPVTGRLLVTDAGYFPHAARHGRSRPNGAAEHILLVCTGGAGWCTVDGTRYTVSRGGVVLIPADLPHAYGAAEDDPWTLWWFHFTGTDAPDLARAARTAAGGRVTHLRDPAPVASLVSQVIDALDSGLTVSAMVHASGAAWHALAHVIATGRRSPGSNLSPLERAVQHLQETTPRRTPVTALASMVGMSQSQLSSLFRTQLGVSPLQYQVQLRMARARELLDGTDLPVAAIARETGYDDQLYFSRQFNRQHGMTPTAYRTRPLDT</sequence>
<gene>
    <name evidence="7" type="ORF">GCM10009830_01210</name>
</gene>